<organism evidence="2 3">
    <name type="scientific">Fulvivirga lutea</name>
    <dbReference type="NCBI Taxonomy" id="2810512"/>
    <lineage>
        <taxon>Bacteria</taxon>
        <taxon>Pseudomonadati</taxon>
        <taxon>Bacteroidota</taxon>
        <taxon>Cytophagia</taxon>
        <taxon>Cytophagales</taxon>
        <taxon>Fulvivirgaceae</taxon>
        <taxon>Fulvivirga</taxon>
    </lineage>
</organism>
<evidence type="ECO:0000313" key="2">
    <source>
        <dbReference type="EMBL" id="QSE97869.1"/>
    </source>
</evidence>
<dbReference type="KEGG" id="fuv:JR347_01925"/>
<dbReference type="PROSITE" id="PS51257">
    <property type="entry name" value="PROKAR_LIPOPROTEIN"/>
    <property type="match status" value="1"/>
</dbReference>
<protein>
    <recommendedName>
        <fullName evidence="4">Lipoprotein</fullName>
    </recommendedName>
</protein>
<evidence type="ECO:0000313" key="3">
    <source>
        <dbReference type="Proteomes" id="UP000662783"/>
    </source>
</evidence>
<dbReference type="EMBL" id="CP070608">
    <property type="protein sequence ID" value="QSE97869.1"/>
    <property type="molecule type" value="Genomic_DNA"/>
</dbReference>
<sequence>MKQTIIALLVAVAAFSCNDDLKNENAQLLSELDSLKIQIENDKLVSDKLVAITKIIDQIEKDKFALSINLETGINSDDYERKMQDIQNSIQLAGKKIKDLSKVNSTYASIIKKYEKEIAEKASDIVKLNMLVAQYQEDNQGLISKVDLQNLEIIEKNQLIETKQQELALIEAKVQELVKQAELTQAEAYFAKGEAYYLAATRTKLAPRKKQATLNEALTYFEQAEKMGITQATDKIKEIKAQSK</sequence>
<evidence type="ECO:0008006" key="4">
    <source>
        <dbReference type="Google" id="ProtNLM"/>
    </source>
</evidence>
<accession>A0A975A0Y8</accession>
<gene>
    <name evidence="2" type="ORF">JR347_01925</name>
</gene>
<dbReference type="RefSeq" id="WP_205722377.1">
    <property type="nucleotide sequence ID" value="NZ_CP070608.1"/>
</dbReference>
<reference evidence="2" key="1">
    <citation type="submission" date="2021-02" db="EMBL/GenBank/DDBJ databases">
        <title>Fulvivirga sp. S481 isolated from sea water.</title>
        <authorList>
            <person name="Bae S.S."/>
            <person name="Baek K."/>
        </authorList>
    </citation>
    <scope>NUCLEOTIDE SEQUENCE</scope>
    <source>
        <strain evidence="2">S481</strain>
    </source>
</reference>
<name>A0A975A0Y8_9BACT</name>
<feature type="coiled-coil region" evidence="1">
    <location>
        <begin position="160"/>
        <end position="187"/>
    </location>
</feature>
<keyword evidence="1" id="KW-0175">Coiled coil</keyword>
<dbReference type="AlphaFoldDB" id="A0A975A0Y8"/>
<proteinExistence type="predicted"/>
<dbReference type="Proteomes" id="UP000662783">
    <property type="component" value="Chromosome"/>
</dbReference>
<keyword evidence="3" id="KW-1185">Reference proteome</keyword>
<evidence type="ECO:0000256" key="1">
    <source>
        <dbReference type="SAM" id="Coils"/>
    </source>
</evidence>